<comment type="caution">
    <text evidence="1">The sequence shown here is derived from an EMBL/GenBank/DDBJ whole genome shotgun (WGS) entry which is preliminary data.</text>
</comment>
<sequence length="186" mass="21743">MSYFLGFVPDKEANYQIKRVVAHISTLFNDFDIPVRWVKPNTFHLTLFYLGDNLFFPKQILLKKKISKIPFKKFKVSFNTVKVGISRTYQDLVYLDLSQGGEELREYYSQVRKVLGEKDSSLFVPHLTIGRISKDLTKEEYRNVSSDVTRVSKKLKLNDIQFTIDGMYLIHSKDGVYTFKMKFDAS</sequence>
<dbReference type="Proteomes" id="UP000554004">
    <property type="component" value="Unassembled WGS sequence"/>
</dbReference>
<accession>A0A847ETI5</accession>
<dbReference type="Gene3D" id="3.90.1140.10">
    <property type="entry name" value="Cyclic phosphodiesterase"/>
    <property type="match status" value="1"/>
</dbReference>
<proteinExistence type="predicted"/>
<dbReference type="SUPFAM" id="SSF55144">
    <property type="entry name" value="LigT-like"/>
    <property type="match status" value="1"/>
</dbReference>
<name>A0A847ETI5_9BACT</name>
<evidence type="ECO:0008006" key="3">
    <source>
        <dbReference type="Google" id="ProtNLM"/>
    </source>
</evidence>
<dbReference type="Pfam" id="PF13563">
    <property type="entry name" value="2_5_RNA_ligase2"/>
    <property type="match status" value="1"/>
</dbReference>
<organism evidence="1 2">
    <name type="scientific">Candidatus Dojkabacteria bacterium</name>
    <dbReference type="NCBI Taxonomy" id="2099670"/>
    <lineage>
        <taxon>Bacteria</taxon>
        <taxon>Candidatus Dojkabacteria</taxon>
    </lineage>
</organism>
<evidence type="ECO:0000313" key="2">
    <source>
        <dbReference type="Proteomes" id="UP000554004"/>
    </source>
</evidence>
<dbReference type="InterPro" id="IPR009097">
    <property type="entry name" value="Cyclic_Pdiesterase"/>
</dbReference>
<gene>
    <name evidence="1" type="ORF">GX618_02445</name>
</gene>
<dbReference type="EMBL" id="JAAZAL010000090">
    <property type="protein sequence ID" value="NLE31111.1"/>
    <property type="molecule type" value="Genomic_DNA"/>
</dbReference>
<evidence type="ECO:0000313" key="1">
    <source>
        <dbReference type="EMBL" id="NLE31111.1"/>
    </source>
</evidence>
<protein>
    <recommendedName>
        <fullName evidence="3">RNA 2',3'-cyclic phosphodiesterase</fullName>
    </recommendedName>
</protein>
<reference evidence="1 2" key="1">
    <citation type="journal article" date="2020" name="Biotechnol. Biofuels">
        <title>New insights from the biogas microbiome by comprehensive genome-resolved metagenomics of nearly 1600 species originating from multiple anaerobic digesters.</title>
        <authorList>
            <person name="Campanaro S."/>
            <person name="Treu L."/>
            <person name="Rodriguez-R L.M."/>
            <person name="Kovalovszki A."/>
            <person name="Ziels R.M."/>
            <person name="Maus I."/>
            <person name="Zhu X."/>
            <person name="Kougias P.G."/>
            <person name="Basile A."/>
            <person name="Luo G."/>
            <person name="Schluter A."/>
            <person name="Konstantinidis K.T."/>
            <person name="Angelidaki I."/>
        </authorList>
    </citation>
    <scope>NUCLEOTIDE SEQUENCE [LARGE SCALE GENOMIC DNA]</scope>
    <source>
        <strain evidence="1">AS06rmzACSIP_421</strain>
    </source>
</reference>
<dbReference type="AlphaFoldDB" id="A0A847ETI5"/>